<sequence>MKNTYYLLLNQLSTGIILNTDGQTFYCNNSNTEFQEYPYIELESYEAVEEEVAKYLATHSNIEIGIYDENKKVIKTIQGEIFEPVLQKNLGGNFGNRDECLSA</sequence>
<evidence type="ECO:0000313" key="2">
    <source>
        <dbReference type="Proteomes" id="UP001236507"/>
    </source>
</evidence>
<keyword evidence="2" id="KW-1185">Reference proteome</keyword>
<organism evidence="1 2">
    <name type="scientific">Flectobacillus roseus</name>
    <dbReference type="NCBI Taxonomy" id="502259"/>
    <lineage>
        <taxon>Bacteria</taxon>
        <taxon>Pseudomonadati</taxon>
        <taxon>Bacteroidota</taxon>
        <taxon>Cytophagia</taxon>
        <taxon>Cytophagales</taxon>
        <taxon>Flectobacillaceae</taxon>
        <taxon>Flectobacillus</taxon>
    </lineage>
</organism>
<evidence type="ECO:0000313" key="1">
    <source>
        <dbReference type="EMBL" id="MDI9859980.1"/>
    </source>
</evidence>
<name>A0ABT6Y8V6_9BACT</name>
<proteinExistence type="predicted"/>
<comment type="caution">
    <text evidence="1">The sequence shown here is derived from an EMBL/GenBank/DDBJ whole genome shotgun (WGS) entry which is preliminary data.</text>
</comment>
<gene>
    <name evidence="1" type="ORF">QM524_12235</name>
</gene>
<dbReference type="Proteomes" id="UP001236507">
    <property type="component" value="Unassembled WGS sequence"/>
</dbReference>
<accession>A0ABT6Y8V6</accession>
<protein>
    <submittedName>
        <fullName evidence="1">Uncharacterized protein</fullName>
    </submittedName>
</protein>
<dbReference type="RefSeq" id="WP_283344812.1">
    <property type="nucleotide sequence ID" value="NZ_JASHIF010000009.1"/>
</dbReference>
<dbReference type="EMBL" id="JASHIF010000009">
    <property type="protein sequence ID" value="MDI9859980.1"/>
    <property type="molecule type" value="Genomic_DNA"/>
</dbReference>
<reference evidence="1 2" key="1">
    <citation type="submission" date="2023-05" db="EMBL/GenBank/DDBJ databases">
        <title>Novel species of genus Flectobacillus isolated from stream in China.</title>
        <authorList>
            <person name="Lu H."/>
        </authorList>
    </citation>
    <scope>NUCLEOTIDE SEQUENCE [LARGE SCALE GENOMIC DNA]</scope>
    <source>
        <strain evidence="1 2">KCTC 42575</strain>
    </source>
</reference>